<protein>
    <submittedName>
        <fullName evidence="1">dTDP-6-deoxy-3,4-keto-hexulose isomerase</fullName>
    </submittedName>
</protein>
<keyword evidence="1" id="KW-0413">Isomerase</keyword>
<sequence length="142" mass="16547">MVYHKLISGATFTDERGQLNFFNAFDMASIVRVYEIKHDNIDIIRAWQAHKNEMKWFYCHTGAFVMQLIEIDDFKQPSALLKPKRIVLEAKNPTILELSGGYATGFKAIEEGSTLQVFSDFSLNESKNDDFRYPIEKWEAEW</sequence>
<name>A0ABR7V1Y9_9FLAO</name>
<dbReference type="GO" id="GO:0016853">
    <property type="term" value="F:isomerase activity"/>
    <property type="evidence" value="ECO:0007669"/>
    <property type="project" value="UniProtKB-KW"/>
</dbReference>
<reference evidence="1" key="1">
    <citation type="submission" date="2020-05" db="EMBL/GenBank/DDBJ databases">
        <title>The draft genome sequence of Maribacter sp. ANRC-HE7.</title>
        <authorList>
            <person name="Mu L."/>
        </authorList>
    </citation>
    <scope>NUCLEOTIDE SEQUENCE</scope>
    <source>
        <strain evidence="1">ANRC-HE7</strain>
    </source>
</reference>
<dbReference type="SUPFAM" id="SSF51182">
    <property type="entry name" value="RmlC-like cupins"/>
    <property type="match status" value="1"/>
</dbReference>
<dbReference type="EMBL" id="JABTCF010000008">
    <property type="protein sequence ID" value="MBD0778830.1"/>
    <property type="molecule type" value="Genomic_DNA"/>
</dbReference>
<dbReference type="Gene3D" id="2.60.120.10">
    <property type="entry name" value="Jelly Rolls"/>
    <property type="match status" value="1"/>
</dbReference>
<evidence type="ECO:0000313" key="2">
    <source>
        <dbReference type="Proteomes" id="UP001166021"/>
    </source>
</evidence>
<evidence type="ECO:0000313" key="1">
    <source>
        <dbReference type="EMBL" id="MBD0778830.1"/>
    </source>
</evidence>
<dbReference type="GO" id="GO:0016829">
    <property type="term" value="F:lyase activity"/>
    <property type="evidence" value="ECO:0007669"/>
    <property type="project" value="UniProtKB-KW"/>
</dbReference>
<dbReference type="Proteomes" id="UP001166021">
    <property type="component" value="Unassembled WGS sequence"/>
</dbReference>
<dbReference type="RefSeq" id="WP_188244291.1">
    <property type="nucleotide sequence ID" value="NZ_JABTCF010000008.1"/>
</dbReference>
<keyword evidence="2" id="KW-1185">Reference proteome</keyword>
<dbReference type="InterPro" id="IPR011051">
    <property type="entry name" value="RmlC_Cupin_sf"/>
</dbReference>
<dbReference type="InterPro" id="IPR014710">
    <property type="entry name" value="RmlC-like_jellyroll"/>
</dbReference>
<accession>A0ABR7V1Y9</accession>
<keyword evidence="1" id="KW-0456">Lyase</keyword>
<proteinExistence type="predicted"/>
<organism evidence="1 2">
    <name type="scientific">Maribacter aquimaris</name>
    <dbReference type="NCBI Taxonomy" id="2737171"/>
    <lineage>
        <taxon>Bacteria</taxon>
        <taxon>Pseudomonadati</taxon>
        <taxon>Bacteroidota</taxon>
        <taxon>Flavobacteriia</taxon>
        <taxon>Flavobacteriales</taxon>
        <taxon>Flavobacteriaceae</taxon>
        <taxon>Maribacter</taxon>
    </lineage>
</organism>
<comment type="caution">
    <text evidence="1">The sequence shown here is derived from an EMBL/GenBank/DDBJ whole genome shotgun (WGS) entry which is preliminary data.</text>
</comment>
<gene>
    <name evidence="1" type="ORF">HPE56_13585</name>
</gene>